<dbReference type="Pfam" id="PF13141">
    <property type="entry name" value="DUF3979"/>
    <property type="match status" value="1"/>
</dbReference>
<dbReference type="InterPro" id="IPR025045">
    <property type="entry name" value="DUF3979"/>
</dbReference>
<proteinExistence type="predicted"/>
<dbReference type="RefSeq" id="WP_336472783.1">
    <property type="nucleotide sequence ID" value="NZ_JBAWSX010000006.1"/>
</dbReference>
<keyword evidence="2" id="KW-1185">Reference proteome</keyword>
<evidence type="ECO:0000313" key="2">
    <source>
        <dbReference type="Proteomes" id="UP001372526"/>
    </source>
</evidence>
<evidence type="ECO:0000313" key="1">
    <source>
        <dbReference type="EMBL" id="MEI4802214.1"/>
    </source>
</evidence>
<sequence>MLHEEITSFFKVLPQEDGTRGWKYYIQEEKGTYFITNTISLTGTSIELFFNEDDEIGLVLYKDGQAVTKIQRIAVKKVDIIKEEEESLQFVLDRMPSRMIRLQLKPFLAVEMGLYWEVCEDCE</sequence>
<dbReference type="EMBL" id="JBAWSX010000006">
    <property type="protein sequence ID" value="MEI4802214.1"/>
    <property type="molecule type" value="Genomic_DNA"/>
</dbReference>
<accession>A0ABU8FHN5</accession>
<reference evidence="1 2" key="1">
    <citation type="submission" date="2024-01" db="EMBL/GenBank/DDBJ databases">
        <title>Seven novel Bacillus-like species.</title>
        <authorList>
            <person name="Liu G."/>
        </authorList>
    </citation>
    <scope>NUCLEOTIDE SEQUENCE [LARGE SCALE GENOMIC DNA]</scope>
    <source>
        <strain evidence="1 2">FJAT-51639</strain>
    </source>
</reference>
<organism evidence="1 2">
    <name type="scientific">Bacillus bruguierae</name>
    <dbReference type="NCBI Taxonomy" id="3127667"/>
    <lineage>
        <taxon>Bacteria</taxon>
        <taxon>Bacillati</taxon>
        <taxon>Bacillota</taxon>
        <taxon>Bacilli</taxon>
        <taxon>Bacillales</taxon>
        <taxon>Bacillaceae</taxon>
        <taxon>Bacillus</taxon>
    </lineage>
</organism>
<gene>
    <name evidence="1" type="ORF">WAZ07_12955</name>
</gene>
<protein>
    <submittedName>
        <fullName evidence="1">DUF3979 family protein</fullName>
    </submittedName>
</protein>
<comment type="caution">
    <text evidence="1">The sequence shown here is derived from an EMBL/GenBank/DDBJ whole genome shotgun (WGS) entry which is preliminary data.</text>
</comment>
<dbReference type="Proteomes" id="UP001372526">
    <property type="component" value="Unassembled WGS sequence"/>
</dbReference>
<name>A0ABU8FHN5_9BACI</name>